<feature type="compositionally biased region" description="Basic and acidic residues" evidence="5">
    <location>
        <begin position="1333"/>
        <end position="1352"/>
    </location>
</feature>
<dbReference type="SMART" id="SM00382">
    <property type="entry name" value="AAA"/>
    <property type="match status" value="1"/>
</dbReference>
<dbReference type="CDD" id="cd18042">
    <property type="entry name" value="DEXXQc_SETX"/>
    <property type="match status" value="1"/>
</dbReference>
<feature type="compositionally biased region" description="Polar residues" evidence="5">
    <location>
        <begin position="1402"/>
        <end position="1411"/>
    </location>
</feature>
<feature type="compositionally biased region" description="Polar residues" evidence="5">
    <location>
        <begin position="146"/>
        <end position="174"/>
    </location>
</feature>
<evidence type="ECO:0000256" key="5">
    <source>
        <dbReference type="SAM" id="MobiDB-lite"/>
    </source>
</evidence>
<dbReference type="GO" id="GO:0005694">
    <property type="term" value="C:chromosome"/>
    <property type="evidence" value="ECO:0007669"/>
    <property type="project" value="UniProtKB-ARBA"/>
</dbReference>
<evidence type="ECO:0000259" key="6">
    <source>
        <dbReference type="PROSITE" id="PS51193"/>
    </source>
</evidence>
<evidence type="ECO:0000256" key="2">
    <source>
        <dbReference type="ARBA" id="ARBA00022801"/>
    </source>
</evidence>
<feature type="compositionally biased region" description="Polar residues" evidence="5">
    <location>
        <begin position="1522"/>
        <end position="1534"/>
    </location>
</feature>
<dbReference type="EMBL" id="JAWDGP010001628">
    <property type="protein sequence ID" value="KAK3789714.1"/>
    <property type="molecule type" value="Genomic_DNA"/>
</dbReference>
<sequence>MDDVVYESDDDLPDPRIPETQDPDILSISSSETEEYCNPLPVGTVQTLSKSEPSGKDTVPESDSCSSDSEDMFLTPVKVHTDVGFDNAAVRTNNNSIFQGFGKKSEVSKNNSNYSKSQEKQDSDISKQSNIQSKLPGPTYGKRQPFSYSGPNSKAHSNRNSTLVTESFSSANSKKSLNVERSFEYCDSSSDEGSNDSCSFFSQVSTILQNKKENDDVGKKETFPDPNKQTLTSKEYDRVKPSTSRDHTSPSHDLVQHGQTGISPVFSSKPWNSGKQRSFSSPASESSPMFSLGANSQASFQEENVHTVLKLLDETIESLSDVQKSTNEKTNFTNNSYDVEKNSALLFAVKVSEKSQVSNSFIVKKEVENGGDGDDESCANAVYHVTEDGSLYVFDSEDEEIFLSQMIQHGSLEFEDLSKRKSIPSEVNDGWDEDDDWLAGIDCIDEHDQILECNNRGAEIDKYLLTTQKDDVNDETEDESSEKLSSFQWQQQSESGFIKSKATFAEDVYVSDVGRTEKEVESSRLSHLQVGSEISDEDLFNQETQFMPMEADYEARMSSGNTTTTRKNKKSNEKDCIGYQSPTTNDSYSIPTQIVTSELNNNDLLSMQRLAIEDLHDSDFSSNKIIPKSKGGNTERAVTCSSNDDDPYSIPTQSVVYNSDDHDPFGAQTLVSEQPQDVGITGNKNGQKCVHKLRNYNQENADNENNRHASTAESIGQETQKAVSHDSYENDPYFQQTQGVDGQSTTVVEPYLRATQVIDNHDSYNSYLLKDDNAKKKGKKQNVAKISQNYRGIHPPTIKDYSATSDDSYDDNASSADEDTDDITYKEIEDSSGFKAKYMFKNYGTTFKNNVNDRIQNTVHQRLMQHNDIASNCKTDRNQDCKTFNSNHLIEDLDDEYDQQTQVIVSENSKSQRTNKDDDFCLSLTQTVKSDHILQGEILYQPPKYAIWDDKIESFEVSCEEGSDDVYNCQTQIVNREQKRSQHEENINEKKIFLKTLDVEDGDSDVYNQQTQVFHSEQKMTNKESEQQSKCGNINNHNIGNLNNQNFNVCDDEDDIYGQTTQIIHNAATCSFNNDVKVSCDTKKLPKVSEIQDLCFRDLKRNFKNVFGEFISKSLEEKKATCSHSSKQETLGVKAQDVNISDDLNDASIIGHKVKQSSIMESFRPNKNTSNVTSNKSDSLALSTKFNKLMTENKSKRNLFEALDEQNDPSLQPPVLMEDLSTEMPQRNGEKKVKEKSVIVNKRTKSIAQSDSEGNEKKRQKTDKDKSKGVSVHSSIKSKFVVKSEKRRYFSESGKKHDRGHSTKQKRRLKSSVADDRLTSHIEAAKCAMQRRCHSEKGKVADGEMKRNSAKDSNHIFEDAAMPSVEEIKTLGLPIMNDVLPVNKNLLEKGLPGRKPHKTDNDLQASESIMNGTGGKDADTGQKVDTSVHPSFIKLSISKEDQFDKTLKQQGSAKHLVHRCESVKHTQKSIHTENSDGFAHKQHETVKHSVNQVYSDKAPKLDGSSKYSAHKPDKSVAHTHNHAYSDTSSKQDGSAKSLIHESGKQPHKRAYSDKYDGSVNQTHKQARSDKHDGSVKQTHKQARSDKHDGSVKQTHKQARSDKHDGSVKQTHKQARLDKHDGSVKETHKQARSDKHDGSVKQTHKQARSDKHGSVKQTHKQARSDKHGSVKQTHKQARLDKHGSVKQTDKQARSDKHDGSVKQTDKQARSDKHGSVKQTHEEAHSDKDDDSVKQAHEQAHSDKHDGSAIQEQNESVKHKYNKFNFDSKQDFFEKHPSHKQIKVISLHAHESVKSFANADDISVKPCAHPETQGDKLTVQEQDESLNSSAQNQDEWVQSSAQEKNETVKPCNHTEFSAGEEDDCAAAQSGRDHTIQPFQTSKPAEPQRQKDIIFSVFQGSITHSDAKTVTQPLSNSNKHHLTTSFASKKNLMLKQSPVALPDASHVPSISPDLVTPHGSILKRTRESSATCTLSANIETSSSKDGNSYVLVKKDKRVFFNEEQNCVRTFNTQKNLLDHFTAFNQRHQSAQKKMPSNLKTIGNFKVEMIQSVLKWNPEWLQEQAVHRAQNQMKPPPILGQSKESDWRSLQGLTLYYNSPQEYAKITSKLLKLELWQGIFNNWYSEEKNRTSSNEREIIYLRHVPSEDKHAPNESQIRSYEMEGYCTDLNLTLVPGDILLLRAKNDKAKTTGSSLKPQFSYVKRFWYIPREKLGHDTKRAISSRVVAFVLTLETKDKLVSFSKGSLTAVKLCSVVSDERQMEVLNSVQHNQFLKQLVADPNLSKHIFHHRYINYKAHPTLNAEQAKAVFTIRDAVQRPDDKVFILQGPPGTGKSHTIMALIYEILMGSGFKKRICLATPSNAAVDELAQRIINFSQKCQRTGKSGIKMLRIGKECNNHNIRPYCLNNMVKKRAFADAESQLPESVKKEKNLYNDEIKSLESCVEKNGLAEGIRRASIKAKLTTLYRKLKNLQAQPNRRHYYNAERQVLQESHVICGTLSSFGQPRLHSTISSLDSGQPFSCIIVDEATQAKEVECLIPLQFNCKKLVLVGDDEQLRPTVLSPMAQEKNFGRSLFTRLHMNLARSAGEEVEDNSDTPILRLYRQYRMADAILEFPNKAFYDGKLFTDEAVQEKRRSNPYKLAQYLVFDIADGLEKEGIAAESMSTTNPIEAECTGVLCDLVNDAIRRTADRQKRVVCQERIGVISPYRMQKKEIERQLEQRTLRKIAVETVDAFQGQEKDVIIMSCVRAQRNPSTVGFLAERERMNVSLTRAKQALYILGHFKTLQTHPLWNELFKNAEQRGLLVSVPCARDFSRIAQSKIYLS</sequence>
<dbReference type="PANTHER" id="PTHR10887">
    <property type="entry name" value="DNA2/NAM7 HELICASE FAMILY"/>
    <property type="match status" value="1"/>
</dbReference>
<feature type="region of interest" description="Disordered" evidence="5">
    <location>
        <begin position="558"/>
        <end position="584"/>
    </location>
</feature>
<feature type="compositionally biased region" description="Polar residues" evidence="5">
    <location>
        <begin position="257"/>
        <end position="277"/>
    </location>
</feature>
<feature type="compositionally biased region" description="Basic and acidic residues" evidence="5">
    <location>
        <begin position="1614"/>
        <end position="1638"/>
    </location>
</feature>
<feature type="region of interest" description="Disordered" evidence="5">
    <location>
        <begin position="1222"/>
        <end position="1317"/>
    </location>
</feature>
<feature type="region of interest" description="Disordered" evidence="5">
    <location>
        <begin position="1329"/>
        <end position="1352"/>
    </location>
</feature>
<feature type="region of interest" description="Disordered" evidence="5">
    <location>
        <begin position="1491"/>
        <end position="1752"/>
    </location>
</feature>
<feature type="region of interest" description="Disordered" evidence="5">
    <location>
        <begin position="787"/>
        <end position="822"/>
    </location>
</feature>
<dbReference type="GO" id="GO:0005524">
    <property type="term" value="F:ATP binding"/>
    <property type="evidence" value="ECO:0007669"/>
    <property type="project" value="UniProtKB-KW"/>
</dbReference>
<dbReference type="GO" id="GO:0004386">
    <property type="term" value="F:helicase activity"/>
    <property type="evidence" value="ECO:0007669"/>
    <property type="project" value="UniProtKB-KW"/>
</dbReference>
<dbReference type="PROSITE" id="PS51193">
    <property type="entry name" value="HELICASE_ATP_BIND_2"/>
    <property type="match status" value="1"/>
</dbReference>
<dbReference type="Proteomes" id="UP001283361">
    <property type="component" value="Unassembled WGS sequence"/>
</dbReference>
<dbReference type="InterPro" id="IPR047187">
    <property type="entry name" value="SF1_C_Upf1"/>
</dbReference>
<gene>
    <name evidence="7" type="ORF">RRG08_036007</name>
</gene>
<feature type="compositionally biased region" description="Basic and acidic residues" evidence="5">
    <location>
        <begin position="1676"/>
        <end position="1745"/>
    </location>
</feature>
<feature type="region of interest" description="Disordered" evidence="5">
    <location>
        <begin position="1388"/>
        <end position="1424"/>
    </location>
</feature>
<dbReference type="Gene3D" id="3.40.50.300">
    <property type="entry name" value="P-loop containing nucleotide triphosphate hydrolases"/>
    <property type="match status" value="2"/>
</dbReference>
<feature type="domain" description="Helicase ATP-binding" evidence="6">
    <location>
        <begin position="2286"/>
        <end position="2692"/>
    </location>
</feature>
<keyword evidence="1" id="KW-0547">Nucleotide-binding</keyword>
<dbReference type="InterPro" id="IPR014013">
    <property type="entry name" value="Helic_SF1/SF2_ATP-bd_DinG/Rad3"/>
</dbReference>
<feature type="compositionally biased region" description="Low complexity" evidence="5">
    <location>
        <begin position="800"/>
        <end position="815"/>
    </location>
</feature>
<dbReference type="CDD" id="cd18808">
    <property type="entry name" value="SF1_C_Upf1"/>
    <property type="match status" value="1"/>
</dbReference>
<reference evidence="7" key="1">
    <citation type="journal article" date="2023" name="G3 (Bethesda)">
        <title>A reference genome for the long-term kleptoplast-retaining sea slug Elysia crispata morphotype clarki.</title>
        <authorList>
            <person name="Eastman K.E."/>
            <person name="Pendleton A.L."/>
            <person name="Shaikh M.A."/>
            <person name="Suttiyut T."/>
            <person name="Ogas R."/>
            <person name="Tomko P."/>
            <person name="Gavelis G."/>
            <person name="Widhalm J.R."/>
            <person name="Wisecaver J.H."/>
        </authorList>
    </citation>
    <scope>NUCLEOTIDE SEQUENCE</scope>
    <source>
        <strain evidence="7">ECLA1</strain>
    </source>
</reference>
<dbReference type="Pfam" id="PF13087">
    <property type="entry name" value="AAA_12"/>
    <property type="match status" value="1"/>
</dbReference>
<feature type="region of interest" description="Disordered" evidence="5">
    <location>
        <begin position="1819"/>
        <end position="1869"/>
    </location>
</feature>
<dbReference type="SUPFAM" id="SSF52540">
    <property type="entry name" value="P-loop containing nucleoside triphosphate hydrolases"/>
    <property type="match status" value="1"/>
</dbReference>
<keyword evidence="4" id="KW-0067">ATP-binding</keyword>
<accession>A0AAE1AKW4</accession>
<dbReference type="InterPro" id="IPR041677">
    <property type="entry name" value="DNA2/NAM7_AAA_11"/>
</dbReference>
<feature type="compositionally biased region" description="Basic and acidic residues" evidence="5">
    <location>
        <begin position="1538"/>
        <end position="1556"/>
    </location>
</feature>
<feature type="compositionally biased region" description="Basic and acidic residues" evidence="5">
    <location>
        <begin position="1254"/>
        <end position="1268"/>
    </location>
</feature>
<feature type="compositionally biased region" description="Basic residues" evidence="5">
    <location>
        <begin position="1296"/>
        <end position="1310"/>
    </location>
</feature>
<feature type="compositionally biased region" description="Acidic residues" evidence="5">
    <location>
        <begin position="1"/>
        <end position="12"/>
    </location>
</feature>
<dbReference type="GO" id="GO:0016604">
    <property type="term" value="C:nuclear body"/>
    <property type="evidence" value="ECO:0007669"/>
    <property type="project" value="TreeGrafter"/>
</dbReference>
<feature type="compositionally biased region" description="Polar residues" evidence="5">
    <location>
        <begin position="1823"/>
        <end position="1840"/>
    </location>
</feature>
<feature type="compositionally biased region" description="Basic and acidic residues" evidence="5">
    <location>
        <begin position="1282"/>
        <end position="1295"/>
    </location>
</feature>
<dbReference type="GO" id="GO:0006369">
    <property type="term" value="P:termination of RNA polymerase II transcription"/>
    <property type="evidence" value="ECO:0007669"/>
    <property type="project" value="TreeGrafter"/>
</dbReference>
<dbReference type="PANTHER" id="PTHR10887:SF495">
    <property type="entry name" value="HELICASE SENATAXIN ISOFORM X1-RELATED"/>
    <property type="match status" value="1"/>
</dbReference>
<feature type="compositionally biased region" description="Basic and acidic residues" evidence="5">
    <location>
        <begin position="1228"/>
        <end position="1237"/>
    </location>
</feature>
<protein>
    <recommendedName>
        <fullName evidence="6">Helicase ATP-binding domain-containing protein</fullName>
    </recommendedName>
</protein>
<feature type="compositionally biased region" description="Basic and acidic residues" evidence="5">
    <location>
        <begin position="234"/>
        <end position="250"/>
    </location>
</feature>
<dbReference type="InterPro" id="IPR003593">
    <property type="entry name" value="AAA+_ATPase"/>
</dbReference>
<feature type="compositionally biased region" description="Polar residues" evidence="5">
    <location>
        <begin position="708"/>
        <end position="722"/>
    </location>
</feature>
<dbReference type="Pfam" id="PF13086">
    <property type="entry name" value="AAA_11"/>
    <property type="match status" value="1"/>
</dbReference>
<keyword evidence="3" id="KW-0347">Helicase</keyword>
<dbReference type="InterPro" id="IPR045055">
    <property type="entry name" value="DNA2/NAM7-like"/>
</dbReference>
<feature type="region of interest" description="Disordered" evidence="5">
    <location>
        <begin position="1"/>
        <end position="71"/>
    </location>
</feature>
<feature type="region of interest" description="Disordered" evidence="5">
    <location>
        <begin position="623"/>
        <end position="649"/>
    </location>
</feature>
<evidence type="ECO:0000256" key="3">
    <source>
        <dbReference type="ARBA" id="ARBA00022806"/>
    </source>
</evidence>
<proteinExistence type="predicted"/>
<feature type="compositionally biased region" description="Polar residues" evidence="5">
    <location>
        <begin position="733"/>
        <end position="742"/>
    </location>
</feature>
<dbReference type="FunFam" id="3.40.50.300:FF:000326">
    <property type="entry name" value="P-loop containing nucleoside triphosphate hydrolase"/>
    <property type="match status" value="1"/>
</dbReference>
<keyword evidence="8" id="KW-1185">Reference proteome</keyword>
<comment type="caution">
    <text evidence="7">The sequence shown here is derived from an EMBL/GenBank/DDBJ whole genome shotgun (WGS) entry which is preliminary data.</text>
</comment>
<dbReference type="InterPro" id="IPR027417">
    <property type="entry name" value="P-loop_NTPase"/>
</dbReference>
<evidence type="ECO:0000256" key="1">
    <source>
        <dbReference type="ARBA" id="ARBA00022741"/>
    </source>
</evidence>
<keyword evidence="2" id="KW-0378">Hydrolase</keyword>
<dbReference type="InterPro" id="IPR041679">
    <property type="entry name" value="DNA2/NAM7-like_C"/>
</dbReference>
<feature type="compositionally biased region" description="Basic and acidic residues" evidence="5">
    <location>
        <begin position="212"/>
        <end position="223"/>
    </location>
</feature>
<evidence type="ECO:0000313" key="8">
    <source>
        <dbReference type="Proteomes" id="UP001283361"/>
    </source>
</evidence>
<evidence type="ECO:0000313" key="7">
    <source>
        <dbReference type="EMBL" id="KAK3789714.1"/>
    </source>
</evidence>
<feature type="region of interest" description="Disordered" evidence="5">
    <location>
        <begin position="97"/>
        <end position="174"/>
    </location>
</feature>
<evidence type="ECO:0000256" key="4">
    <source>
        <dbReference type="ARBA" id="ARBA00022840"/>
    </source>
</evidence>
<dbReference type="GO" id="GO:0016787">
    <property type="term" value="F:hydrolase activity"/>
    <property type="evidence" value="ECO:0007669"/>
    <property type="project" value="UniProtKB-KW"/>
</dbReference>
<feature type="region of interest" description="Disordered" evidence="5">
    <location>
        <begin position="698"/>
        <end position="742"/>
    </location>
</feature>
<dbReference type="GO" id="GO:0001147">
    <property type="term" value="F:transcription termination site sequence-specific DNA binding"/>
    <property type="evidence" value="ECO:0007669"/>
    <property type="project" value="TreeGrafter"/>
</dbReference>
<feature type="region of interest" description="Disordered" evidence="5">
    <location>
        <begin position="212"/>
        <end position="286"/>
    </location>
</feature>
<name>A0AAE1AKW4_9GAST</name>
<organism evidence="7 8">
    <name type="scientific">Elysia crispata</name>
    <name type="common">lettuce slug</name>
    <dbReference type="NCBI Taxonomy" id="231223"/>
    <lineage>
        <taxon>Eukaryota</taxon>
        <taxon>Metazoa</taxon>
        <taxon>Spiralia</taxon>
        <taxon>Lophotrochozoa</taxon>
        <taxon>Mollusca</taxon>
        <taxon>Gastropoda</taxon>
        <taxon>Heterobranchia</taxon>
        <taxon>Euthyneura</taxon>
        <taxon>Panpulmonata</taxon>
        <taxon>Sacoglossa</taxon>
        <taxon>Placobranchoidea</taxon>
        <taxon>Plakobranchidae</taxon>
        <taxon>Elysia</taxon>
    </lineage>
</organism>